<keyword evidence="2" id="KW-0812">Transmembrane</keyword>
<protein>
    <submittedName>
        <fullName evidence="3">Uncharacterized protein</fullName>
    </submittedName>
</protein>
<feature type="transmembrane region" description="Helical" evidence="2">
    <location>
        <begin position="63"/>
        <end position="83"/>
    </location>
</feature>
<keyword evidence="2" id="KW-1133">Transmembrane helix</keyword>
<dbReference type="Proteomes" id="UP001287286">
    <property type="component" value="Unassembled WGS sequence"/>
</dbReference>
<gene>
    <name evidence="3" type="ORF">Purlil1_2596</name>
</gene>
<evidence type="ECO:0000313" key="3">
    <source>
        <dbReference type="EMBL" id="KAK4093439.1"/>
    </source>
</evidence>
<feature type="compositionally biased region" description="Pro residues" evidence="1">
    <location>
        <begin position="120"/>
        <end position="142"/>
    </location>
</feature>
<dbReference type="EMBL" id="JAWRVI010000006">
    <property type="protein sequence ID" value="KAK4093439.1"/>
    <property type="molecule type" value="Genomic_DNA"/>
</dbReference>
<keyword evidence="4" id="KW-1185">Reference proteome</keyword>
<accession>A0ABR0CAY2</accession>
<evidence type="ECO:0000256" key="2">
    <source>
        <dbReference type="SAM" id="Phobius"/>
    </source>
</evidence>
<sequence length="165" mass="17874">MSLQFVVPDTCRDVALGESYITQWIQPQLGDARPLKLETPRASPPACMTFGKPRTLIEFSNPFVFYPFLAVPFYFCPSFIFVFPRPGGLKQRADACVNTPLNGGLPDPGGAARPDSFPWPRRPTPSLPPSPPPPPPPPPPPSVNGRGRGPARAKNKHPNAGHLAC</sequence>
<feature type="compositionally biased region" description="Basic residues" evidence="1">
    <location>
        <begin position="149"/>
        <end position="159"/>
    </location>
</feature>
<reference evidence="3 4" key="1">
    <citation type="journal article" date="2024" name="Microbiol. Resour. Announc.">
        <title>Genome annotations for the ascomycete fungi Trichoderma harzianum, Trichoderma aggressivum, and Purpureocillium lilacinum.</title>
        <authorList>
            <person name="Beijen E.P.W."/>
            <person name="Ohm R.A."/>
        </authorList>
    </citation>
    <scope>NUCLEOTIDE SEQUENCE [LARGE SCALE GENOMIC DNA]</scope>
    <source>
        <strain evidence="3 4">CBS 150709</strain>
    </source>
</reference>
<evidence type="ECO:0000256" key="1">
    <source>
        <dbReference type="SAM" id="MobiDB-lite"/>
    </source>
</evidence>
<feature type="region of interest" description="Disordered" evidence="1">
    <location>
        <begin position="98"/>
        <end position="165"/>
    </location>
</feature>
<organism evidence="3 4">
    <name type="scientific">Purpureocillium lilacinum</name>
    <name type="common">Paecilomyces lilacinus</name>
    <dbReference type="NCBI Taxonomy" id="33203"/>
    <lineage>
        <taxon>Eukaryota</taxon>
        <taxon>Fungi</taxon>
        <taxon>Dikarya</taxon>
        <taxon>Ascomycota</taxon>
        <taxon>Pezizomycotina</taxon>
        <taxon>Sordariomycetes</taxon>
        <taxon>Hypocreomycetidae</taxon>
        <taxon>Hypocreales</taxon>
        <taxon>Ophiocordycipitaceae</taxon>
        <taxon>Purpureocillium</taxon>
    </lineage>
</organism>
<name>A0ABR0CAY2_PURLI</name>
<proteinExistence type="predicted"/>
<keyword evidence="2" id="KW-0472">Membrane</keyword>
<evidence type="ECO:0000313" key="4">
    <source>
        <dbReference type="Proteomes" id="UP001287286"/>
    </source>
</evidence>
<comment type="caution">
    <text evidence="3">The sequence shown here is derived from an EMBL/GenBank/DDBJ whole genome shotgun (WGS) entry which is preliminary data.</text>
</comment>